<dbReference type="Gene3D" id="2.40.420.20">
    <property type="match status" value="1"/>
</dbReference>
<evidence type="ECO:0000313" key="8">
    <source>
        <dbReference type="Proteomes" id="UP001597205"/>
    </source>
</evidence>
<proteinExistence type="inferred from homology"/>
<feature type="domain" description="Multidrug resistance protein MdtA-like barrel-sandwich hybrid" evidence="4">
    <location>
        <begin position="68"/>
        <end position="205"/>
    </location>
</feature>
<name>A0ABW3RMU3_9SPHI</name>
<comment type="similarity">
    <text evidence="1">Belongs to the membrane fusion protein (MFP) (TC 8.A.1) family.</text>
</comment>
<evidence type="ECO:0000259" key="4">
    <source>
        <dbReference type="Pfam" id="PF25917"/>
    </source>
</evidence>
<feature type="domain" description="YknX-like C-terminal permuted SH3-like" evidence="6">
    <location>
        <begin position="301"/>
        <end position="367"/>
    </location>
</feature>
<dbReference type="Pfam" id="PF25944">
    <property type="entry name" value="Beta-barrel_RND"/>
    <property type="match status" value="1"/>
</dbReference>
<reference evidence="8" key="1">
    <citation type="journal article" date="2019" name="Int. J. Syst. Evol. Microbiol.">
        <title>The Global Catalogue of Microorganisms (GCM) 10K type strain sequencing project: providing services to taxonomists for standard genome sequencing and annotation.</title>
        <authorList>
            <consortium name="The Broad Institute Genomics Platform"/>
            <consortium name="The Broad Institute Genome Sequencing Center for Infectious Disease"/>
            <person name="Wu L."/>
            <person name="Ma J."/>
        </authorList>
    </citation>
    <scope>NUCLEOTIDE SEQUENCE [LARGE SCALE GENOMIC DNA]</scope>
    <source>
        <strain evidence="8">CCUG 52468</strain>
    </source>
</reference>
<evidence type="ECO:0000259" key="3">
    <source>
        <dbReference type="Pfam" id="PF25876"/>
    </source>
</evidence>
<feature type="coiled-coil region" evidence="2">
    <location>
        <begin position="107"/>
        <end position="172"/>
    </location>
</feature>
<dbReference type="InterPro" id="IPR058625">
    <property type="entry name" value="MdtA-like_BSH"/>
</dbReference>
<dbReference type="InterPro" id="IPR006143">
    <property type="entry name" value="RND_pump_MFP"/>
</dbReference>
<dbReference type="Gene3D" id="1.10.287.470">
    <property type="entry name" value="Helix hairpin bin"/>
    <property type="match status" value="1"/>
</dbReference>
<dbReference type="SUPFAM" id="SSF111369">
    <property type="entry name" value="HlyD-like secretion proteins"/>
    <property type="match status" value="1"/>
</dbReference>
<evidence type="ECO:0000259" key="6">
    <source>
        <dbReference type="Pfam" id="PF25989"/>
    </source>
</evidence>
<evidence type="ECO:0000256" key="1">
    <source>
        <dbReference type="ARBA" id="ARBA00009477"/>
    </source>
</evidence>
<gene>
    <name evidence="7" type="ORF">ACFQ2C_09630</name>
</gene>
<dbReference type="EMBL" id="JBHTKY010000012">
    <property type="protein sequence ID" value="MFD1165862.1"/>
    <property type="molecule type" value="Genomic_DNA"/>
</dbReference>
<dbReference type="InterPro" id="IPR058626">
    <property type="entry name" value="MdtA-like_b-barrel"/>
</dbReference>
<dbReference type="InterPro" id="IPR058637">
    <property type="entry name" value="YknX-like_C"/>
</dbReference>
<dbReference type="Pfam" id="PF25989">
    <property type="entry name" value="YknX_C"/>
    <property type="match status" value="1"/>
</dbReference>
<feature type="domain" description="Multidrug resistance protein MdtA-like alpha-helical hairpin" evidence="3">
    <location>
        <begin position="107"/>
        <end position="174"/>
    </location>
</feature>
<accession>A0ABW3RMU3</accession>
<evidence type="ECO:0000313" key="7">
    <source>
        <dbReference type="EMBL" id="MFD1165862.1"/>
    </source>
</evidence>
<dbReference type="Pfam" id="PF25876">
    <property type="entry name" value="HH_MFP_RND"/>
    <property type="match status" value="1"/>
</dbReference>
<keyword evidence="2" id="KW-0175">Coiled coil</keyword>
<dbReference type="Proteomes" id="UP001597205">
    <property type="component" value="Unassembled WGS sequence"/>
</dbReference>
<dbReference type="Gene3D" id="2.40.50.100">
    <property type="match status" value="1"/>
</dbReference>
<keyword evidence="8" id="KW-1185">Reference proteome</keyword>
<dbReference type="InterPro" id="IPR058624">
    <property type="entry name" value="MdtA-like_HH"/>
</dbReference>
<evidence type="ECO:0000256" key="2">
    <source>
        <dbReference type="SAM" id="Coils"/>
    </source>
</evidence>
<protein>
    <submittedName>
        <fullName evidence="7">Efflux RND transporter periplasmic adaptor subunit</fullName>
    </submittedName>
</protein>
<evidence type="ECO:0000259" key="5">
    <source>
        <dbReference type="Pfam" id="PF25944"/>
    </source>
</evidence>
<dbReference type="Pfam" id="PF25917">
    <property type="entry name" value="BSH_RND"/>
    <property type="match status" value="1"/>
</dbReference>
<comment type="caution">
    <text evidence="7">The sequence shown here is derived from an EMBL/GenBank/DDBJ whole genome shotgun (WGS) entry which is preliminary data.</text>
</comment>
<dbReference type="Gene3D" id="2.40.30.170">
    <property type="match status" value="1"/>
</dbReference>
<feature type="domain" description="Multidrug resistance protein MdtA-like beta-barrel" evidence="5">
    <location>
        <begin position="212"/>
        <end position="292"/>
    </location>
</feature>
<sequence>MNSNRIFSTILLGSGLFLTACGNKDGAKQQQAAQMQAQAMPVSMAVVQTEVVTGERSYPANVVPLQETEIRAEVSGYITNISVADGAFVSKGQRLYEIDRVRYAAAVDQAKANLEIARANLARVEKDLQRYQTLAEKDAIAKQTLDYAMTDVNNQKAQVQAAEAALTTARVNLQRSSIVAPFSGNIGISQVRTGALVSAGTTLLNTISSTNPIAVEFQINEKEIMEFSNLQSGKSSTQINLTLPDASTYGSNGRISTIDRAVDPQTGTLKVRATFDNPNNTLRAGMNLNLNVLSTSASEQIVIPYRAIFEQLGTFNVYAVTDSNTVVLKPVTLGQKLGDRVVIAQGLDNGNKIVVDGVTSLKQGAKVVDKAQMNQQQPQPQQPTK</sequence>
<dbReference type="RefSeq" id="WP_380896132.1">
    <property type="nucleotide sequence ID" value="NZ_JBHTKY010000012.1"/>
</dbReference>
<dbReference type="PROSITE" id="PS51257">
    <property type="entry name" value="PROKAR_LIPOPROTEIN"/>
    <property type="match status" value="1"/>
</dbReference>
<dbReference type="NCBIfam" id="TIGR01730">
    <property type="entry name" value="RND_mfp"/>
    <property type="match status" value="1"/>
</dbReference>
<dbReference type="PANTHER" id="PTHR30158">
    <property type="entry name" value="ACRA/E-RELATED COMPONENT OF DRUG EFFLUX TRANSPORTER"/>
    <property type="match status" value="1"/>
</dbReference>
<organism evidence="7 8">
    <name type="scientific">Sphingobacterium daejeonense</name>
    <dbReference type="NCBI Taxonomy" id="371142"/>
    <lineage>
        <taxon>Bacteria</taxon>
        <taxon>Pseudomonadati</taxon>
        <taxon>Bacteroidota</taxon>
        <taxon>Sphingobacteriia</taxon>
        <taxon>Sphingobacteriales</taxon>
        <taxon>Sphingobacteriaceae</taxon>
        <taxon>Sphingobacterium</taxon>
    </lineage>
</organism>